<sequence length="398" mass="44551">MSSESSLARRIKRHVIGKTGEFFIVTSPGLEKLCYEELTALPLSVKEATVMSGGVGFRGRLHDCYLANLSLRTASRILMRIATFRATNFKQLDQKLVDLPWELWLKPGQVLQIHTTALRSRLYHSTAISDRVREGVEIRLQPFPPEPESADSPASPQQLFVRAADDRFTLSLDSSGDLLYRRGIKTHAGRAPLRETLAAAALKMAGYTGQEPLIDPMCGSGTFSLEGAMMADRIPPGFFRKFAFTDWPAFKPRQWAHMKKEAGQQILRPEADMPPLIFASDRDEAGCQALEQTLARHGLSARVRVSCRDFFDFSPADLTDRPGVVALNPPYGIRLGSGQESRDLFQAICRHLRAEYRGWKIALIAPDKDLARQLPFRVTRHPFRHGGLDLTLLTGKIR</sequence>
<reference evidence="6" key="2">
    <citation type="submission" date="2019-01" db="EMBL/GenBank/DDBJ databases">
        <title>Genome sequence of Desulfonema ishimotonii strain Tokyo 01.</title>
        <authorList>
            <person name="Fukui M."/>
        </authorList>
    </citation>
    <scope>NUCLEOTIDE SEQUENCE [LARGE SCALE GENOMIC DNA]</scope>
    <source>
        <strain evidence="6">Tokyo 01</strain>
    </source>
</reference>
<dbReference type="GO" id="GO:0070043">
    <property type="term" value="F:rRNA (guanine-N7-)-methyltransferase activity"/>
    <property type="evidence" value="ECO:0007669"/>
    <property type="project" value="TreeGrafter"/>
</dbReference>
<dbReference type="SUPFAM" id="SSF53335">
    <property type="entry name" value="S-adenosyl-L-methionine-dependent methyltransferases"/>
    <property type="match status" value="1"/>
</dbReference>
<accession>A0A401G2J7</accession>
<proteinExistence type="predicted"/>
<keyword evidence="2 5" id="KW-0808">Transferase</keyword>
<comment type="caution">
    <text evidence="5">The sequence shown here is derived from an EMBL/GenBank/DDBJ whole genome shotgun (WGS) entry which is preliminary data.</text>
</comment>
<evidence type="ECO:0000259" key="4">
    <source>
        <dbReference type="Pfam" id="PF22020"/>
    </source>
</evidence>
<dbReference type="OrthoDB" id="9809404at2"/>
<dbReference type="InterPro" id="IPR053943">
    <property type="entry name" value="RlmKL-like_Mtase_CS"/>
</dbReference>
<dbReference type="RefSeq" id="WP_124330426.1">
    <property type="nucleotide sequence ID" value="NZ_BEXT01000001.1"/>
</dbReference>
<feature type="domain" description="RlmL ferredoxin-like" evidence="4">
    <location>
        <begin position="21"/>
        <end position="78"/>
    </location>
</feature>
<dbReference type="InterPro" id="IPR054170">
    <property type="entry name" value="RlmL_1st"/>
</dbReference>
<dbReference type="EMBL" id="BEXT01000001">
    <property type="protein sequence ID" value="GBC63345.1"/>
    <property type="molecule type" value="Genomic_DNA"/>
</dbReference>
<protein>
    <submittedName>
        <fullName evidence="5">RNA methyltransferase</fullName>
    </submittedName>
</protein>
<dbReference type="PANTHER" id="PTHR47313">
    <property type="entry name" value="RIBOSOMAL RNA LARGE SUBUNIT METHYLTRANSFERASE K/L"/>
    <property type="match status" value="1"/>
</dbReference>
<dbReference type="Gene3D" id="3.30.2130.30">
    <property type="match status" value="1"/>
</dbReference>
<reference evidence="6" key="1">
    <citation type="submission" date="2017-11" db="EMBL/GenBank/DDBJ databases">
        <authorList>
            <person name="Watanabe M."/>
            <person name="Kojima H."/>
        </authorList>
    </citation>
    <scope>NUCLEOTIDE SEQUENCE [LARGE SCALE GENOMIC DNA]</scope>
    <source>
        <strain evidence="6">Tokyo 01</strain>
    </source>
</reference>
<evidence type="ECO:0000256" key="1">
    <source>
        <dbReference type="ARBA" id="ARBA00022603"/>
    </source>
</evidence>
<dbReference type="AlphaFoldDB" id="A0A401G2J7"/>
<gene>
    <name evidence="5" type="ORF">DENIS_4339</name>
</gene>
<name>A0A401G2J7_9BACT</name>
<keyword evidence="6" id="KW-1185">Reference proteome</keyword>
<dbReference type="Pfam" id="PF22020">
    <property type="entry name" value="RlmL_1st"/>
    <property type="match status" value="1"/>
</dbReference>
<evidence type="ECO:0000259" key="3">
    <source>
        <dbReference type="Pfam" id="PF01170"/>
    </source>
</evidence>
<dbReference type="InterPro" id="IPR000241">
    <property type="entry name" value="RlmKL-like_Mtase"/>
</dbReference>
<dbReference type="CDD" id="cd11715">
    <property type="entry name" value="THUMP_AdoMetMT"/>
    <property type="match status" value="1"/>
</dbReference>
<dbReference type="GO" id="GO:0008990">
    <property type="term" value="F:rRNA (guanine-N2-)-methyltransferase activity"/>
    <property type="evidence" value="ECO:0007669"/>
    <property type="project" value="TreeGrafter"/>
</dbReference>
<feature type="domain" description="Ribosomal RNA large subunit methyltransferase K/L-like methyltransferase" evidence="3">
    <location>
        <begin position="182"/>
        <end position="374"/>
    </location>
</feature>
<organism evidence="5 6">
    <name type="scientific">Desulfonema ishimotonii</name>
    <dbReference type="NCBI Taxonomy" id="45657"/>
    <lineage>
        <taxon>Bacteria</taxon>
        <taxon>Pseudomonadati</taxon>
        <taxon>Thermodesulfobacteriota</taxon>
        <taxon>Desulfobacteria</taxon>
        <taxon>Desulfobacterales</taxon>
        <taxon>Desulfococcaceae</taxon>
        <taxon>Desulfonema</taxon>
    </lineage>
</organism>
<evidence type="ECO:0000313" key="5">
    <source>
        <dbReference type="EMBL" id="GBC63345.1"/>
    </source>
</evidence>
<dbReference type="Gene3D" id="3.40.50.150">
    <property type="entry name" value="Vaccinia Virus protein VP39"/>
    <property type="match status" value="1"/>
</dbReference>
<dbReference type="Proteomes" id="UP000288096">
    <property type="component" value="Unassembled WGS sequence"/>
</dbReference>
<evidence type="ECO:0000313" key="6">
    <source>
        <dbReference type="Proteomes" id="UP000288096"/>
    </source>
</evidence>
<dbReference type="InterPro" id="IPR029063">
    <property type="entry name" value="SAM-dependent_MTases_sf"/>
</dbReference>
<keyword evidence="1 5" id="KW-0489">Methyltransferase</keyword>
<dbReference type="Pfam" id="PF01170">
    <property type="entry name" value="UPF0020"/>
    <property type="match status" value="1"/>
</dbReference>
<dbReference type="PANTHER" id="PTHR47313:SF1">
    <property type="entry name" value="RIBOSOMAL RNA LARGE SUBUNIT METHYLTRANSFERASE K_L"/>
    <property type="match status" value="1"/>
</dbReference>
<evidence type="ECO:0000256" key="2">
    <source>
        <dbReference type="ARBA" id="ARBA00022679"/>
    </source>
</evidence>
<dbReference type="PROSITE" id="PS01261">
    <property type="entry name" value="UPF0020"/>
    <property type="match status" value="1"/>
</dbReference>